<gene>
    <name evidence="1" type="ORF">GTH32_14920</name>
</gene>
<dbReference type="AlphaFoldDB" id="A0A7X5LN64"/>
<evidence type="ECO:0000313" key="1">
    <source>
        <dbReference type="EMBL" id="NDV92468.1"/>
    </source>
</evidence>
<sequence length="148" mass="17307">MPQRYKILKDQLPVSRLTNDVLLALRLLYDDPNDIANIDKDVHDLVRHPERLQDSYRKEWEAYVRRSLVLALKETTLTSSAEFVQCIMREVENIQNNSERYFQLKACVEQAERIATAENTHLFPTPWRQQLMALLLPVSAVTKPDNTK</sequence>
<accession>A0A7X5LN64</accession>
<dbReference type="Proteomes" id="UP000470213">
    <property type="component" value="Unassembled WGS sequence"/>
</dbReference>
<dbReference type="EMBL" id="JAAAWN010000023">
    <property type="protein sequence ID" value="NDV92468.1"/>
    <property type="molecule type" value="Genomic_DNA"/>
</dbReference>
<evidence type="ECO:0000313" key="2">
    <source>
        <dbReference type="Proteomes" id="UP000470213"/>
    </source>
</evidence>
<protein>
    <submittedName>
        <fullName evidence="1">Uncharacterized protein</fullName>
    </submittedName>
</protein>
<organism evidence="1 2">
    <name type="scientific">Alteromonas profundi</name>
    <dbReference type="NCBI Taxonomy" id="2696062"/>
    <lineage>
        <taxon>Bacteria</taxon>
        <taxon>Pseudomonadati</taxon>
        <taxon>Pseudomonadota</taxon>
        <taxon>Gammaproteobacteria</taxon>
        <taxon>Alteromonadales</taxon>
        <taxon>Alteromonadaceae</taxon>
        <taxon>Alteromonas/Salinimonas group</taxon>
        <taxon>Alteromonas</taxon>
    </lineage>
</organism>
<comment type="caution">
    <text evidence="1">The sequence shown here is derived from an EMBL/GenBank/DDBJ whole genome shotgun (WGS) entry which is preliminary data.</text>
</comment>
<name>A0A7X5LN64_9ALTE</name>
<reference evidence="1 2" key="1">
    <citation type="submission" date="2020-01" db="EMBL/GenBank/DDBJ databases">
        <authorList>
            <person name="Chen J."/>
            <person name="Zhu S."/>
            <person name="Yang J."/>
        </authorList>
    </citation>
    <scope>NUCLEOTIDE SEQUENCE [LARGE SCALE GENOMIC DNA]</scope>
    <source>
        <strain evidence="1 2">345S023</strain>
    </source>
</reference>
<dbReference type="RefSeq" id="WP_163087212.1">
    <property type="nucleotide sequence ID" value="NZ_JAAAWN010000023.1"/>
</dbReference>
<keyword evidence="2" id="KW-1185">Reference proteome</keyword>
<proteinExistence type="predicted"/>